<dbReference type="Pfam" id="PF01198">
    <property type="entry name" value="Ribosomal_L31e"/>
    <property type="match status" value="1"/>
</dbReference>
<keyword evidence="5" id="KW-0687">Ribonucleoprotein</keyword>
<dbReference type="PANTHER" id="PTHR46613">
    <property type="entry name" value="RADIAL SPOKE HEAD 10 HOMOLOG B-RELATED"/>
    <property type="match status" value="1"/>
</dbReference>
<evidence type="ECO:0000256" key="4">
    <source>
        <dbReference type="ARBA" id="ARBA00023273"/>
    </source>
</evidence>
<organism evidence="7 8">
    <name type="scientific">Tupaia chinensis</name>
    <name type="common">Chinese tree shrew</name>
    <name type="synonym">Tupaia belangeri chinensis</name>
    <dbReference type="NCBI Taxonomy" id="246437"/>
    <lineage>
        <taxon>Eukaryota</taxon>
        <taxon>Metazoa</taxon>
        <taxon>Chordata</taxon>
        <taxon>Craniata</taxon>
        <taxon>Vertebrata</taxon>
        <taxon>Euteleostomi</taxon>
        <taxon>Mammalia</taxon>
        <taxon>Eutheria</taxon>
        <taxon>Euarchontoglires</taxon>
        <taxon>Scandentia</taxon>
        <taxon>Tupaiidae</taxon>
        <taxon>Tupaia</taxon>
    </lineage>
</organism>
<keyword evidence="3" id="KW-0689">Ribosomal protein</keyword>
<reference evidence="8" key="1">
    <citation type="submission" date="2012-07" db="EMBL/GenBank/DDBJ databases">
        <title>Genome of the Chinese tree shrew, a rising model animal genetically related to primates.</title>
        <authorList>
            <person name="Zhang G."/>
            <person name="Fan Y."/>
            <person name="Yao Y."/>
            <person name="Huang Z."/>
        </authorList>
    </citation>
    <scope>NUCLEOTIDE SEQUENCE [LARGE SCALE GENOMIC DNA]</scope>
</reference>
<dbReference type="GO" id="GO:0005840">
    <property type="term" value="C:ribosome"/>
    <property type="evidence" value="ECO:0007669"/>
    <property type="project" value="UniProtKB-KW"/>
</dbReference>
<dbReference type="GO" id="GO:0042995">
    <property type="term" value="C:cell projection"/>
    <property type="evidence" value="ECO:0007669"/>
    <property type="project" value="UniProtKB-SubCell"/>
</dbReference>
<feature type="region of interest" description="Disordered" evidence="6">
    <location>
        <begin position="131"/>
        <end position="163"/>
    </location>
</feature>
<dbReference type="PANTHER" id="PTHR46613:SF1">
    <property type="entry name" value="RADIAL SPOKE HEAD 10 HOMOLOG B-RELATED"/>
    <property type="match status" value="1"/>
</dbReference>
<evidence type="ECO:0000256" key="6">
    <source>
        <dbReference type="SAM" id="MobiDB-lite"/>
    </source>
</evidence>
<evidence type="ECO:0000313" key="7">
    <source>
        <dbReference type="EMBL" id="ELW64911.1"/>
    </source>
</evidence>
<evidence type="ECO:0000256" key="1">
    <source>
        <dbReference type="ARBA" id="ARBA00004316"/>
    </source>
</evidence>
<dbReference type="EMBL" id="KB320709">
    <property type="protein sequence ID" value="ELW64911.1"/>
    <property type="molecule type" value="Genomic_DNA"/>
</dbReference>
<dbReference type="Proteomes" id="UP000011518">
    <property type="component" value="Unassembled WGS sequence"/>
</dbReference>
<accession>L9KQ47</accession>
<evidence type="ECO:0000256" key="3">
    <source>
        <dbReference type="ARBA" id="ARBA00022980"/>
    </source>
</evidence>
<keyword evidence="4" id="KW-0966">Cell projection</keyword>
<dbReference type="AlphaFoldDB" id="L9KQ47"/>
<keyword evidence="8" id="KW-1185">Reference proteome</keyword>
<dbReference type="SUPFAM" id="SSF54575">
    <property type="entry name" value="Ribosomal protein L31e"/>
    <property type="match status" value="1"/>
</dbReference>
<protein>
    <submittedName>
        <fullName evidence="7">Radial spoke head 10 like protein B</fullName>
    </submittedName>
</protein>
<dbReference type="InterPro" id="IPR023621">
    <property type="entry name" value="Ribosomal_eL31_dom_sf"/>
</dbReference>
<evidence type="ECO:0000256" key="5">
    <source>
        <dbReference type="ARBA" id="ARBA00023274"/>
    </source>
</evidence>
<evidence type="ECO:0000313" key="8">
    <source>
        <dbReference type="Proteomes" id="UP000011518"/>
    </source>
</evidence>
<comment type="similarity">
    <text evidence="2">Belongs to the eukaryotic ribosomal protein eL31 family.</text>
</comment>
<dbReference type="InterPro" id="IPR000054">
    <property type="entry name" value="Ribosomal_eL31"/>
</dbReference>
<reference evidence="8" key="2">
    <citation type="journal article" date="2013" name="Nat. Commun.">
        <title>Genome of the Chinese tree shrew.</title>
        <authorList>
            <person name="Fan Y."/>
            <person name="Huang Z.Y."/>
            <person name="Cao C.C."/>
            <person name="Chen C.S."/>
            <person name="Chen Y.X."/>
            <person name="Fan D.D."/>
            <person name="He J."/>
            <person name="Hou H.L."/>
            <person name="Hu L."/>
            <person name="Hu X.T."/>
            <person name="Jiang X.T."/>
            <person name="Lai R."/>
            <person name="Lang Y.S."/>
            <person name="Liang B."/>
            <person name="Liao S.G."/>
            <person name="Mu D."/>
            <person name="Ma Y.Y."/>
            <person name="Niu Y.Y."/>
            <person name="Sun X.Q."/>
            <person name="Xia J.Q."/>
            <person name="Xiao J."/>
            <person name="Xiong Z.Q."/>
            <person name="Xu L."/>
            <person name="Yang L."/>
            <person name="Zhang Y."/>
            <person name="Zhao W."/>
            <person name="Zhao X.D."/>
            <person name="Zheng Y.T."/>
            <person name="Zhou J.M."/>
            <person name="Zhu Y.B."/>
            <person name="Zhang G.J."/>
            <person name="Wang J."/>
            <person name="Yao Y.G."/>
        </authorList>
    </citation>
    <scope>NUCLEOTIDE SEQUENCE [LARGE SCALE GENOMIC DNA]</scope>
</reference>
<evidence type="ECO:0000256" key="2">
    <source>
        <dbReference type="ARBA" id="ARBA00010808"/>
    </source>
</evidence>
<gene>
    <name evidence="7" type="ORF">TREES_T100020548</name>
</gene>
<dbReference type="STRING" id="246437.L9KQ47"/>
<dbReference type="eggNOG" id="KOG0231">
    <property type="taxonomic scope" value="Eukaryota"/>
</dbReference>
<dbReference type="GO" id="GO:0003735">
    <property type="term" value="F:structural constituent of ribosome"/>
    <property type="evidence" value="ECO:0007669"/>
    <property type="project" value="InterPro"/>
</dbReference>
<dbReference type="GO" id="GO:0006412">
    <property type="term" value="P:translation"/>
    <property type="evidence" value="ECO:0007669"/>
    <property type="project" value="InterPro"/>
</dbReference>
<comment type="subcellular location">
    <subcellularLocation>
        <location evidence="1">Cell projection</location>
    </subcellularLocation>
</comment>
<proteinExistence type="inferred from homology"/>
<name>L9KQ47_TUPCH</name>
<sequence length="163" mass="18896">MAPAKKGGKKKGRSAINEVVTREYTINIHKCIHGVGFKKQKFEKHKEDHKEKLNVWVSNMCIFFVNTLFHAYKHEETLKEKIKENRLHNAVMAQQRKVENDELEARLNILREEEAKRQDYDIDITVIKEPVDAPSSHVTPSPPKEDTATSQFSKTVTSKKKKK</sequence>
<dbReference type="InParanoid" id="L9KQ47"/>
<dbReference type="Gene3D" id="3.10.440.10">
    <property type="match status" value="1"/>
</dbReference>
<dbReference type="GO" id="GO:1990904">
    <property type="term" value="C:ribonucleoprotein complex"/>
    <property type="evidence" value="ECO:0007669"/>
    <property type="project" value="UniProtKB-KW"/>
</dbReference>